<dbReference type="CDD" id="cd07331">
    <property type="entry name" value="M48C_Oma1_like"/>
    <property type="match status" value="1"/>
</dbReference>
<protein>
    <submittedName>
        <fullName evidence="9">M48 family metallopeptidase</fullName>
    </submittedName>
</protein>
<keyword evidence="7" id="KW-0732">Signal</keyword>
<comment type="caution">
    <text evidence="9">The sequence shown here is derived from an EMBL/GenBank/DDBJ whole genome shotgun (WGS) entry which is preliminary data.</text>
</comment>
<accession>A0ABT7HQD0</accession>
<dbReference type="RefSeq" id="WP_284937709.1">
    <property type="nucleotide sequence ID" value="NZ_JANURM010000007.1"/>
</dbReference>
<dbReference type="PANTHER" id="PTHR22726">
    <property type="entry name" value="METALLOENDOPEPTIDASE OMA1"/>
    <property type="match status" value="1"/>
</dbReference>
<evidence type="ECO:0000256" key="3">
    <source>
        <dbReference type="ARBA" id="ARBA00022801"/>
    </source>
</evidence>
<keyword evidence="1 6" id="KW-0645">Protease</keyword>
<reference evidence="9" key="2">
    <citation type="journal article" date="2023" name="Microorganisms">
        <title>Isolation and Genomic Characteristics of Cat-Borne Campylobacter felis sp. nov. and Sheep-Borne Campylobacter ovis sp. nov.</title>
        <authorList>
            <person name="Wang H."/>
            <person name="Li Y."/>
            <person name="Gu Y."/>
            <person name="Zhou G."/>
            <person name="Chen X."/>
            <person name="Zhang X."/>
            <person name="Shao Z."/>
            <person name="Zhang J."/>
            <person name="Zhang M."/>
        </authorList>
    </citation>
    <scope>NUCLEOTIDE SEQUENCE</scope>
    <source>
        <strain evidence="9">PS10</strain>
    </source>
</reference>
<dbReference type="EMBL" id="JANURM010000007">
    <property type="protein sequence ID" value="MDL0089050.1"/>
    <property type="molecule type" value="Genomic_DNA"/>
</dbReference>
<gene>
    <name evidence="9" type="ORF">NYG85_06680</name>
</gene>
<feature type="chain" id="PRO_5045570785" evidence="7">
    <location>
        <begin position="25"/>
        <end position="265"/>
    </location>
</feature>
<evidence type="ECO:0000256" key="4">
    <source>
        <dbReference type="ARBA" id="ARBA00022833"/>
    </source>
</evidence>
<keyword evidence="4 6" id="KW-0862">Zinc</keyword>
<evidence type="ECO:0000256" key="6">
    <source>
        <dbReference type="RuleBase" id="RU003983"/>
    </source>
</evidence>
<dbReference type="Gene3D" id="3.30.2010.10">
    <property type="entry name" value="Metalloproteases ('zincins'), catalytic domain"/>
    <property type="match status" value="1"/>
</dbReference>
<evidence type="ECO:0000313" key="10">
    <source>
        <dbReference type="Proteomes" id="UP001173801"/>
    </source>
</evidence>
<dbReference type="Pfam" id="PF01435">
    <property type="entry name" value="Peptidase_M48"/>
    <property type="match status" value="1"/>
</dbReference>
<reference evidence="9" key="1">
    <citation type="submission" date="2022-08" db="EMBL/GenBank/DDBJ databases">
        <authorList>
            <person name="Wang H."/>
        </authorList>
    </citation>
    <scope>NUCLEOTIDE SEQUENCE</scope>
    <source>
        <strain evidence="9">PS10</strain>
    </source>
</reference>
<keyword evidence="2" id="KW-0479">Metal-binding</keyword>
<dbReference type="InterPro" id="IPR001915">
    <property type="entry name" value="Peptidase_M48"/>
</dbReference>
<keyword evidence="5 6" id="KW-0482">Metalloprotease</keyword>
<feature type="signal peptide" evidence="7">
    <location>
        <begin position="1"/>
        <end position="24"/>
    </location>
</feature>
<dbReference type="PANTHER" id="PTHR22726:SF1">
    <property type="entry name" value="METALLOENDOPEPTIDASE OMA1, MITOCHONDRIAL"/>
    <property type="match status" value="1"/>
</dbReference>
<sequence length="265" mass="28896">MRKILVAVFAFLLFVGCYSSTTQGGLVGANSRQIMLVSASTMNESAAKAYVDTLKSARNKGALNTNPALTKRVQNIAKRLIAQVGTFRQDALKWDWQVNVIEEDTLNAWCMPGGKIVVYTGIINRLNLTDSELAAIIGHEIAHALREHSREQASSDQLKNIGIFAVSQAAGLDSGATNLLNLATHYTISLPFSRSHETEADHIGTELMARAGYNPNDAVVVWQKMSKIGSSSTPEILSTHPSNESRIKDLKEIAKKVMPLYLATK</sequence>
<feature type="domain" description="Peptidase M48" evidence="8">
    <location>
        <begin position="68"/>
        <end position="253"/>
    </location>
</feature>
<dbReference type="Proteomes" id="UP001173801">
    <property type="component" value="Unassembled WGS sequence"/>
</dbReference>
<evidence type="ECO:0000256" key="2">
    <source>
        <dbReference type="ARBA" id="ARBA00022723"/>
    </source>
</evidence>
<proteinExistence type="inferred from homology"/>
<evidence type="ECO:0000259" key="8">
    <source>
        <dbReference type="Pfam" id="PF01435"/>
    </source>
</evidence>
<comment type="similarity">
    <text evidence="6">Belongs to the peptidase M48 family.</text>
</comment>
<keyword evidence="3 6" id="KW-0378">Hydrolase</keyword>
<organism evidence="9 10">
    <name type="scientific">Campylobacter gastrosuis</name>
    <dbReference type="NCBI Taxonomy" id="2974576"/>
    <lineage>
        <taxon>Bacteria</taxon>
        <taxon>Pseudomonadati</taxon>
        <taxon>Campylobacterota</taxon>
        <taxon>Epsilonproteobacteria</taxon>
        <taxon>Campylobacterales</taxon>
        <taxon>Campylobacteraceae</taxon>
        <taxon>Campylobacter</taxon>
    </lineage>
</organism>
<dbReference type="PROSITE" id="PS51257">
    <property type="entry name" value="PROKAR_LIPOPROTEIN"/>
    <property type="match status" value="1"/>
</dbReference>
<evidence type="ECO:0000256" key="7">
    <source>
        <dbReference type="SAM" id="SignalP"/>
    </source>
</evidence>
<keyword evidence="10" id="KW-1185">Reference proteome</keyword>
<dbReference type="InterPro" id="IPR051156">
    <property type="entry name" value="Mito/Outer_Membr_Metalloprot"/>
</dbReference>
<name>A0ABT7HQD0_9BACT</name>
<evidence type="ECO:0000256" key="1">
    <source>
        <dbReference type="ARBA" id="ARBA00022670"/>
    </source>
</evidence>
<comment type="cofactor">
    <cofactor evidence="6">
        <name>Zn(2+)</name>
        <dbReference type="ChEBI" id="CHEBI:29105"/>
    </cofactor>
    <text evidence="6">Binds 1 zinc ion per subunit.</text>
</comment>
<evidence type="ECO:0000313" key="9">
    <source>
        <dbReference type="EMBL" id="MDL0089050.1"/>
    </source>
</evidence>
<evidence type="ECO:0000256" key="5">
    <source>
        <dbReference type="ARBA" id="ARBA00023049"/>
    </source>
</evidence>